<feature type="transmembrane region" description="Helical" evidence="1">
    <location>
        <begin position="161"/>
        <end position="183"/>
    </location>
</feature>
<keyword evidence="1" id="KW-1133">Transmembrane helix</keyword>
<feature type="transmembrane region" description="Helical" evidence="1">
    <location>
        <begin position="301"/>
        <end position="319"/>
    </location>
</feature>
<keyword evidence="3" id="KW-1185">Reference proteome</keyword>
<comment type="caution">
    <text evidence="2">The sequence shown here is derived from an EMBL/GenBank/DDBJ whole genome shotgun (WGS) entry which is preliminary data.</text>
</comment>
<gene>
    <name evidence="2" type="ORF">GO493_06465</name>
</gene>
<protein>
    <submittedName>
        <fullName evidence="2">MFS transporter</fullName>
    </submittedName>
</protein>
<proteinExistence type="predicted"/>
<dbReference type="InterPro" id="IPR036259">
    <property type="entry name" value="MFS_trans_sf"/>
</dbReference>
<keyword evidence="1" id="KW-0472">Membrane</keyword>
<reference evidence="2 3" key="1">
    <citation type="submission" date="2019-12" db="EMBL/GenBank/DDBJ databases">
        <title>Chitinophaga sp. strain ysch24 (GDMCC 1.1355), whole genome shotgun sequence.</title>
        <authorList>
            <person name="Zhang X."/>
        </authorList>
    </citation>
    <scope>NUCLEOTIDE SEQUENCE [LARGE SCALE GENOMIC DNA]</scope>
    <source>
        <strain evidence="3">ysch24</strain>
    </source>
</reference>
<dbReference type="EMBL" id="WRXN01000002">
    <property type="protein sequence ID" value="MVT07897.1"/>
    <property type="molecule type" value="Genomic_DNA"/>
</dbReference>
<dbReference type="InterPro" id="IPR050327">
    <property type="entry name" value="Proton-linked_MCT"/>
</dbReference>
<feature type="transmembrane region" description="Helical" evidence="1">
    <location>
        <begin position="47"/>
        <end position="66"/>
    </location>
</feature>
<accession>A0A7K1U0J9</accession>
<dbReference type="SUPFAM" id="SSF103473">
    <property type="entry name" value="MFS general substrate transporter"/>
    <property type="match status" value="1"/>
</dbReference>
<dbReference type="AlphaFoldDB" id="A0A7K1U0J9"/>
<dbReference type="Gene3D" id="1.20.1250.20">
    <property type="entry name" value="MFS general substrate transporter like domains"/>
    <property type="match status" value="1"/>
</dbReference>
<evidence type="ECO:0000313" key="2">
    <source>
        <dbReference type="EMBL" id="MVT07897.1"/>
    </source>
</evidence>
<evidence type="ECO:0000313" key="3">
    <source>
        <dbReference type="Proteomes" id="UP000461730"/>
    </source>
</evidence>
<feature type="transmembrane region" description="Helical" evidence="1">
    <location>
        <begin position="12"/>
        <end position="35"/>
    </location>
</feature>
<feature type="transmembrane region" description="Helical" evidence="1">
    <location>
        <begin position="214"/>
        <end position="234"/>
    </location>
</feature>
<keyword evidence="1" id="KW-0812">Transmembrane</keyword>
<feature type="transmembrane region" description="Helical" evidence="1">
    <location>
        <begin position="136"/>
        <end position="155"/>
    </location>
</feature>
<feature type="transmembrane region" description="Helical" evidence="1">
    <location>
        <begin position="366"/>
        <end position="388"/>
    </location>
</feature>
<name>A0A7K1U0J9_9BACT</name>
<feature type="transmembrane region" description="Helical" evidence="1">
    <location>
        <begin position="78"/>
        <end position="96"/>
    </location>
</feature>
<dbReference type="Proteomes" id="UP000461730">
    <property type="component" value="Unassembled WGS sequence"/>
</dbReference>
<feature type="transmembrane region" description="Helical" evidence="1">
    <location>
        <begin position="102"/>
        <end position="124"/>
    </location>
</feature>
<dbReference type="RefSeq" id="WP_157305319.1">
    <property type="nucleotide sequence ID" value="NZ_WRXN01000002.1"/>
</dbReference>
<organism evidence="2 3">
    <name type="scientific">Chitinophaga tropicalis</name>
    <dbReference type="NCBI Taxonomy" id="2683588"/>
    <lineage>
        <taxon>Bacteria</taxon>
        <taxon>Pseudomonadati</taxon>
        <taxon>Bacteroidota</taxon>
        <taxon>Chitinophagia</taxon>
        <taxon>Chitinophagales</taxon>
        <taxon>Chitinophagaceae</taxon>
        <taxon>Chitinophaga</taxon>
    </lineage>
</organism>
<dbReference type="PANTHER" id="PTHR11360">
    <property type="entry name" value="MONOCARBOXYLATE TRANSPORTER"/>
    <property type="match status" value="1"/>
</dbReference>
<feature type="transmembrane region" description="Helical" evidence="1">
    <location>
        <begin position="277"/>
        <end position="295"/>
    </location>
</feature>
<sequence>MKTINAPTFRNSILLGIAQILQWGGSFFLLAVLTKPIIEDTGWSHELVYGSLSLALLISGMLAPTIGKRIGEKETNNTLLYSGLVMALGLVLIAIARHILLFIFGWSVIGVGMAMGLYDALFPTLGKRYGSGAGKVITHITLISGFCTTIIWPAITLLLQYFSWRTTCLIYAAALVVFIYPLYRLAFRSSLKEEAKAAGSTAKMEIPSEPVHPGIYYLVMTSFTLGAVLMTGMSVHLIDILVNNNISLPLAVSLGALLGPSQVGARLMDMLLPGRSPLTTAVFSAAGVLLGFILLLCSQQVAFLGVIFYGLGNGIRTILRGTLPLHVFGPQVYANVMGRLARPQLIAQALTPFAGGFMIRKFGTDVFLEVLCGLAVVNVLLTISIRYFENIYIWKQARSLKA</sequence>
<dbReference type="PANTHER" id="PTHR11360:SF308">
    <property type="entry name" value="BLL3089 PROTEIN"/>
    <property type="match status" value="1"/>
</dbReference>
<evidence type="ECO:0000256" key="1">
    <source>
        <dbReference type="SAM" id="Phobius"/>
    </source>
</evidence>